<sequence length="60" mass="6668">MVFDRELLVASIMASRHGFGGLKIFYFFDLGTPKCHFALPAEILKNAITTISGYNAFLGR</sequence>
<accession>A0A512PM65</accession>
<comment type="caution">
    <text evidence="1">The sequence shown here is derived from an EMBL/GenBank/DDBJ whole genome shotgun (WGS) entry which is preliminary data.</text>
</comment>
<dbReference type="Proteomes" id="UP000321569">
    <property type="component" value="Unassembled WGS sequence"/>
</dbReference>
<reference evidence="1 2" key="1">
    <citation type="submission" date="2019-07" db="EMBL/GenBank/DDBJ databases">
        <title>Whole genome shotgun sequence of Lactobacillus rapi NBRC 109618.</title>
        <authorList>
            <person name="Hosoyama A."/>
            <person name="Uohara A."/>
            <person name="Ohji S."/>
            <person name="Ichikawa N."/>
        </authorList>
    </citation>
    <scope>NUCLEOTIDE SEQUENCE [LARGE SCALE GENOMIC DNA]</scope>
    <source>
        <strain evidence="1 2">NBRC 109618</strain>
    </source>
</reference>
<protein>
    <submittedName>
        <fullName evidence="1">Uncharacterized protein</fullName>
    </submittedName>
</protein>
<organism evidence="1 2">
    <name type="scientific">Lentilactobacillus rapi</name>
    <dbReference type="NCBI Taxonomy" id="481723"/>
    <lineage>
        <taxon>Bacteria</taxon>
        <taxon>Bacillati</taxon>
        <taxon>Bacillota</taxon>
        <taxon>Bacilli</taxon>
        <taxon>Lactobacillales</taxon>
        <taxon>Lactobacillaceae</taxon>
        <taxon>Lentilactobacillus</taxon>
    </lineage>
</organism>
<evidence type="ECO:0000313" key="1">
    <source>
        <dbReference type="EMBL" id="GEP72287.1"/>
    </source>
</evidence>
<dbReference type="EMBL" id="BKAM01000013">
    <property type="protein sequence ID" value="GEP72287.1"/>
    <property type="molecule type" value="Genomic_DNA"/>
</dbReference>
<evidence type="ECO:0000313" key="2">
    <source>
        <dbReference type="Proteomes" id="UP000321569"/>
    </source>
</evidence>
<name>A0A512PM65_9LACO</name>
<dbReference type="AlphaFoldDB" id="A0A512PM65"/>
<proteinExistence type="predicted"/>
<gene>
    <name evidence="1" type="ORF">LRA02_11550</name>
</gene>